<feature type="transmembrane region" description="Helical" evidence="4">
    <location>
        <begin position="122"/>
        <end position="140"/>
    </location>
</feature>
<dbReference type="Proteomes" id="UP001498398">
    <property type="component" value="Unassembled WGS sequence"/>
</dbReference>
<feature type="transmembrane region" description="Helical" evidence="4">
    <location>
        <begin position="250"/>
        <end position="271"/>
    </location>
</feature>
<dbReference type="SUPFAM" id="SSF103473">
    <property type="entry name" value="MFS general substrate transporter"/>
    <property type="match status" value="1"/>
</dbReference>
<dbReference type="Gene3D" id="1.20.1250.20">
    <property type="entry name" value="MFS general substrate transporter like domains"/>
    <property type="match status" value="2"/>
</dbReference>
<feature type="transmembrane region" description="Helical" evidence="4">
    <location>
        <begin position="49"/>
        <end position="69"/>
    </location>
</feature>
<evidence type="ECO:0000256" key="3">
    <source>
        <dbReference type="SAM" id="MobiDB-lite"/>
    </source>
</evidence>
<comment type="similarity">
    <text evidence="2">Belongs to the major facilitator superfamily. Monocarboxylate porter (TC 2.A.1.13) family.</text>
</comment>
<dbReference type="PANTHER" id="PTHR11360:SF287">
    <property type="entry name" value="MFS MONOCARBOXYLATE TRANSPORTER"/>
    <property type="match status" value="1"/>
</dbReference>
<feature type="transmembrane region" description="Helical" evidence="4">
    <location>
        <begin position="152"/>
        <end position="170"/>
    </location>
</feature>
<feature type="transmembrane region" description="Helical" evidence="4">
    <location>
        <begin position="321"/>
        <end position="340"/>
    </location>
</feature>
<feature type="transmembrane region" description="Helical" evidence="4">
    <location>
        <begin position="182"/>
        <end position="204"/>
    </location>
</feature>
<keyword evidence="4" id="KW-0812">Transmembrane</keyword>
<dbReference type="InterPro" id="IPR050327">
    <property type="entry name" value="Proton-linked_MCT"/>
</dbReference>
<keyword evidence="4" id="KW-0472">Membrane</keyword>
<feature type="transmembrane region" description="Helical" evidence="4">
    <location>
        <begin position="346"/>
        <end position="371"/>
    </location>
</feature>
<proteinExistence type="inferred from homology"/>
<name>A0ABR1J6M9_9AGAR</name>
<dbReference type="Pfam" id="PF07690">
    <property type="entry name" value="MFS_1"/>
    <property type="match status" value="1"/>
</dbReference>
<comment type="caution">
    <text evidence="5">The sequence shown here is derived from an EMBL/GenBank/DDBJ whole genome shotgun (WGS) entry which is preliminary data.</text>
</comment>
<feature type="transmembrane region" description="Helical" evidence="4">
    <location>
        <begin position="383"/>
        <end position="403"/>
    </location>
</feature>
<keyword evidence="4" id="KW-1133">Transmembrane helix</keyword>
<feature type="transmembrane region" description="Helical" evidence="4">
    <location>
        <begin position="210"/>
        <end position="230"/>
    </location>
</feature>
<evidence type="ECO:0008006" key="7">
    <source>
        <dbReference type="Google" id="ProtNLM"/>
    </source>
</evidence>
<organism evidence="5 6">
    <name type="scientific">Marasmiellus scandens</name>
    <dbReference type="NCBI Taxonomy" id="2682957"/>
    <lineage>
        <taxon>Eukaryota</taxon>
        <taxon>Fungi</taxon>
        <taxon>Dikarya</taxon>
        <taxon>Basidiomycota</taxon>
        <taxon>Agaricomycotina</taxon>
        <taxon>Agaricomycetes</taxon>
        <taxon>Agaricomycetidae</taxon>
        <taxon>Agaricales</taxon>
        <taxon>Marasmiineae</taxon>
        <taxon>Omphalotaceae</taxon>
        <taxon>Marasmiellus</taxon>
    </lineage>
</organism>
<protein>
    <recommendedName>
        <fullName evidence="7">MFS general substrate transporter</fullName>
    </recommendedName>
</protein>
<comment type="subcellular location">
    <subcellularLocation>
        <location evidence="1">Membrane</location>
        <topology evidence="1">Multi-pass membrane protein</topology>
    </subcellularLocation>
</comment>
<gene>
    <name evidence="5" type="ORF">VKT23_013592</name>
</gene>
<keyword evidence="6" id="KW-1185">Reference proteome</keyword>
<evidence type="ECO:0000313" key="5">
    <source>
        <dbReference type="EMBL" id="KAK7448862.1"/>
    </source>
</evidence>
<dbReference type="PANTHER" id="PTHR11360">
    <property type="entry name" value="MONOCARBOXYLATE TRANSPORTER"/>
    <property type="match status" value="1"/>
</dbReference>
<feature type="region of interest" description="Disordered" evidence="3">
    <location>
        <begin position="1"/>
        <end position="35"/>
    </location>
</feature>
<feature type="transmembrane region" description="Helical" evidence="4">
    <location>
        <begin position="89"/>
        <end position="110"/>
    </location>
</feature>
<evidence type="ECO:0000256" key="2">
    <source>
        <dbReference type="ARBA" id="ARBA00006727"/>
    </source>
</evidence>
<dbReference type="InterPro" id="IPR011701">
    <property type="entry name" value="MFS"/>
</dbReference>
<evidence type="ECO:0000256" key="4">
    <source>
        <dbReference type="SAM" id="Phobius"/>
    </source>
</evidence>
<sequence length="453" mass="48391">MASPQGVDCTTSPRHDAEKSACPVPENTVTENSEAGRPSLYPVDAGFHAWAYLASAWVLDFLIWSLPFSYGVFLNYYTSVEFPNEPSSLLALVGSLSNGILYLSSPILLPVMNHYPRMKTKVMIIGYAICVAGLIGGAFARTAGELIVTQGVMYAVGGSLLYFPMMTYMFEWFSAKLGLANGILFSGASAGGVIAPFIIEAILARYGRKVTLLSLGIALLVLIGPCFPFLRPRLPVTQNTPSRWSSQDGYFKFLYFRTFWILISATIVQSLGNFMPFLYLPSFASALGLSTTAGTLGVSLINGASAPGMICMGWLSDKFDLRISMILSSLGSSLSVFLIWGMSGSLAPYIVFACVYGFLGTTWVALFPRFVSATIGNDPKRSSSLLAIFLAVRGVGNILAAPISGGLIQPWVLTGKTELGYGVGGYGPLIIFTGTTLLAAGLGVVYKGVLRDG</sequence>
<evidence type="ECO:0000313" key="6">
    <source>
        <dbReference type="Proteomes" id="UP001498398"/>
    </source>
</evidence>
<dbReference type="InterPro" id="IPR036259">
    <property type="entry name" value="MFS_trans_sf"/>
</dbReference>
<evidence type="ECO:0000256" key="1">
    <source>
        <dbReference type="ARBA" id="ARBA00004141"/>
    </source>
</evidence>
<dbReference type="EMBL" id="JBANRG010000037">
    <property type="protein sequence ID" value="KAK7448862.1"/>
    <property type="molecule type" value="Genomic_DNA"/>
</dbReference>
<reference evidence="5 6" key="1">
    <citation type="submission" date="2024-01" db="EMBL/GenBank/DDBJ databases">
        <title>A draft genome for the cacao thread blight pathogen Marasmiellus scandens.</title>
        <authorList>
            <person name="Baruah I.K."/>
            <person name="Leung J."/>
            <person name="Bukari Y."/>
            <person name="Amoako-Attah I."/>
            <person name="Meinhardt L.W."/>
            <person name="Bailey B.A."/>
            <person name="Cohen S.P."/>
        </authorList>
    </citation>
    <scope>NUCLEOTIDE SEQUENCE [LARGE SCALE GENOMIC DNA]</scope>
    <source>
        <strain evidence="5 6">GH-19</strain>
    </source>
</reference>
<accession>A0ABR1J6M9</accession>
<feature type="transmembrane region" description="Helical" evidence="4">
    <location>
        <begin position="423"/>
        <end position="446"/>
    </location>
</feature>